<dbReference type="GO" id="GO:0010960">
    <property type="term" value="P:magnesium ion homeostasis"/>
    <property type="evidence" value="ECO:0007669"/>
    <property type="project" value="InterPro"/>
</dbReference>
<feature type="chain" id="PRO_5034113490" description="Metal transporter" evidence="14">
    <location>
        <begin position="38"/>
        <end position="740"/>
    </location>
</feature>
<evidence type="ECO:0000256" key="1">
    <source>
        <dbReference type="ARBA" id="ARBA00004651"/>
    </source>
</evidence>
<dbReference type="PROSITE" id="PS51846">
    <property type="entry name" value="CNNM"/>
    <property type="match status" value="1"/>
</dbReference>
<keyword evidence="10 12" id="KW-0472">Membrane</keyword>
<evidence type="ECO:0000256" key="8">
    <source>
        <dbReference type="ARBA" id="ARBA00023065"/>
    </source>
</evidence>
<keyword evidence="8" id="KW-0406">Ion transport</keyword>
<keyword evidence="3" id="KW-0813">Transport</keyword>
<reference evidence="17" key="3">
    <citation type="submission" date="2025-09" db="UniProtKB">
        <authorList>
            <consortium name="Ensembl"/>
        </authorList>
    </citation>
    <scope>IDENTIFICATION</scope>
</reference>
<evidence type="ECO:0000256" key="6">
    <source>
        <dbReference type="ARBA" id="ARBA00022737"/>
    </source>
</evidence>
<protein>
    <recommendedName>
        <fullName evidence="13">Metal transporter</fullName>
    </recommendedName>
</protein>
<keyword evidence="4" id="KW-1003">Cell membrane</keyword>
<dbReference type="GO" id="GO:0015095">
    <property type="term" value="F:magnesium ion transmembrane transporter activity"/>
    <property type="evidence" value="ECO:0007669"/>
    <property type="project" value="TreeGrafter"/>
</dbReference>
<dbReference type="AlphaFoldDB" id="A0A8B9YWG6"/>
<evidence type="ECO:0000256" key="13">
    <source>
        <dbReference type="RuleBase" id="RU369091"/>
    </source>
</evidence>
<dbReference type="InterPro" id="IPR057492">
    <property type="entry name" value="Ig_CNNM1/2/4_N"/>
</dbReference>
<feature type="transmembrane region" description="Helical" evidence="13">
    <location>
        <begin position="240"/>
        <end position="261"/>
    </location>
</feature>
<reference evidence="17" key="2">
    <citation type="submission" date="2025-08" db="UniProtKB">
        <authorList>
            <consortium name="Ensembl"/>
        </authorList>
    </citation>
    <scope>IDENTIFICATION</scope>
</reference>
<dbReference type="InterPro" id="IPR000644">
    <property type="entry name" value="CBS_dom"/>
</dbReference>
<comment type="function">
    <text evidence="13">Metal transporter.</text>
</comment>
<feature type="transmembrane region" description="Helical" evidence="13">
    <location>
        <begin position="267"/>
        <end position="286"/>
    </location>
</feature>
<dbReference type="PANTHER" id="PTHR12064:SF26">
    <property type="entry name" value="METAL TRANSPORTER CNNM4"/>
    <property type="match status" value="1"/>
</dbReference>
<accession>A0A8B9YWG6</accession>
<sequence>MAPVGGGGRPGSGPARGRLLLAALVLLVLLWAPGVRGQGDPQRSAILGMRLASCNKSCGINTDGIIYVSEGSTVNLRLYGQGLDSFSSNLISFTEVDNAETFHNSTDCPELTKDLVVQKLVNVSRGDTSGMLVVLTKFLRRSENMKLYALCTRAGVDGPWQRWTDKDSLLLMKEEAGRLLPLWLHVLIIMVLLVLSGIFSGLNLGLMALDPMELRIVQNCGTQKERRYARKIEPIRRKGNYLLCSLLLGNVLVNTSLTILLDNLIGSGLVAVASSTIGIVIFGEIVPQALCSRHGLAVGANTIILTKFFMLITFPLSYPISKLLDFFLGQEIRTVYNREKLMEMLKVTEPYNDLVKEELNMIQGALELRTKTVEDIMTQLQDCFMIRSDAILDFNTMSEIMESGYTRIPVFEDEQSNIVDILYVKDLAFVDPDDCTPLKTITRFYNHPVHFVFHDTKLDAMLEEFKKGKSHLAIVQKVNNEGEGDPFYEVLGLVTLEDVIEEIIKSEILDESEDYRDTIVKKKPPSLNAPLRQKEEFSLFKVSDDDCKVKISPQLLLATQRFLSREVDVFSPLRVSEKVLLHLLKHPSVNQEVRFDESNRLASHHYLYQRSRPVDYFILILQGRVEVEIGKEGLKFENGAFTYYGVSALTAPSSGKLGTPLVAGGGGGWALWGLPRPLLQGGLPGDLLALTVSWLCGGEGRVSSGLVFAVLPTPAKSVPGGAHLPSCPECRAAFPRWGDQ</sequence>
<dbReference type="GO" id="GO:0005886">
    <property type="term" value="C:plasma membrane"/>
    <property type="evidence" value="ECO:0007669"/>
    <property type="project" value="UniProtKB-SubCell"/>
</dbReference>
<name>A0A8B9YWG6_BOSMU</name>
<keyword evidence="18" id="KW-1185">Reference proteome</keyword>
<dbReference type="InterPro" id="IPR044751">
    <property type="entry name" value="Ion_transp-like_CBS"/>
</dbReference>
<evidence type="ECO:0000256" key="7">
    <source>
        <dbReference type="ARBA" id="ARBA00022989"/>
    </source>
</evidence>
<evidence type="ECO:0000256" key="5">
    <source>
        <dbReference type="ARBA" id="ARBA00022692"/>
    </source>
</evidence>
<evidence type="ECO:0000256" key="12">
    <source>
        <dbReference type="PROSITE-ProRule" id="PRU01193"/>
    </source>
</evidence>
<dbReference type="GeneTree" id="ENSGT00940000156317"/>
<evidence type="ECO:0000256" key="4">
    <source>
        <dbReference type="ARBA" id="ARBA00022475"/>
    </source>
</evidence>
<comment type="subcellular location">
    <subcellularLocation>
        <location evidence="1 13">Cell membrane</location>
        <topology evidence="1 13">Multi-pass membrane protein</topology>
    </subcellularLocation>
</comment>
<feature type="signal peptide" evidence="14">
    <location>
        <begin position="1"/>
        <end position="37"/>
    </location>
</feature>
<comment type="similarity">
    <text evidence="2 13">Belongs to the ACDP family.</text>
</comment>
<dbReference type="Ensembl" id="ENSBGRT00000049692.1">
    <property type="protein sequence ID" value="ENSBGRP00000042871.1"/>
    <property type="gene ID" value="ENSBGRG00000026799.1"/>
</dbReference>
<dbReference type="Pfam" id="PF00571">
    <property type="entry name" value="CBS"/>
    <property type="match status" value="1"/>
</dbReference>
<organism evidence="17 18">
    <name type="scientific">Bos mutus grunniens</name>
    <name type="common">Wild yak</name>
    <name type="synonym">Bos grunniens</name>
    <dbReference type="NCBI Taxonomy" id="30521"/>
    <lineage>
        <taxon>Eukaryota</taxon>
        <taxon>Metazoa</taxon>
        <taxon>Chordata</taxon>
        <taxon>Craniata</taxon>
        <taxon>Vertebrata</taxon>
        <taxon>Euteleostomi</taxon>
        <taxon>Mammalia</taxon>
        <taxon>Eutheria</taxon>
        <taxon>Laurasiatheria</taxon>
        <taxon>Artiodactyla</taxon>
        <taxon>Ruminantia</taxon>
        <taxon>Pecora</taxon>
        <taxon>Bovidae</taxon>
        <taxon>Bovinae</taxon>
        <taxon>Bos</taxon>
    </lineage>
</organism>
<evidence type="ECO:0000256" key="9">
    <source>
        <dbReference type="ARBA" id="ARBA00023122"/>
    </source>
</evidence>
<dbReference type="GO" id="GO:0015081">
    <property type="term" value="F:sodium ion transmembrane transporter activity"/>
    <property type="evidence" value="ECO:0007669"/>
    <property type="project" value="TreeGrafter"/>
</dbReference>
<feature type="domain" description="CBS" evidence="15">
    <location>
        <begin position="445"/>
        <end position="511"/>
    </location>
</feature>
<dbReference type="InterPro" id="IPR045095">
    <property type="entry name" value="ACDP"/>
</dbReference>
<keyword evidence="14" id="KW-0732">Signal</keyword>
<dbReference type="CDD" id="cd04590">
    <property type="entry name" value="CBS_pair_CorC_HlyC_assoc"/>
    <property type="match status" value="1"/>
</dbReference>
<dbReference type="Proteomes" id="UP000694520">
    <property type="component" value="Chromosome 9"/>
</dbReference>
<dbReference type="PANTHER" id="PTHR12064">
    <property type="entry name" value="METAL TRANSPORTER CNNM"/>
    <property type="match status" value="1"/>
</dbReference>
<keyword evidence="6" id="KW-0677">Repeat</keyword>
<evidence type="ECO:0000256" key="3">
    <source>
        <dbReference type="ARBA" id="ARBA00022448"/>
    </source>
</evidence>
<evidence type="ECO:0000256" key="2">
    <source>
        <dbReference type="ARBA" id="ARBA00010484"/>
    </source>
</evidence>
<dbReference type="FunFam" id="3.10.580.10:FF:000001">
    <property type="entry name" value="Putative metal transporter CNNM3 isoform 2"/>
    <property type="match status" value="1"/>
</dbReference>
<evidence type="ECO:0000313" key="17">
    <source>
        <dbReference type="Ensembl" id="ENSBGRP00000042871.1"/>
    </source>
</evidence>
<gene>
    <name evidence="17" type="primary">CNNM4</name>
</gene>
<feature type="transmembrane region" description="Helical" evidence="13">
    <location>
        <begin position="298"/>
        <end position="318"/>
    </location>
</feature>
<keyword evidence="5 12" id="KW-0812">Transmembrane</keyword>
<dbReference type="Gene3D" id="3.10.580.10">
    <property type="entry name" value="CBS-domain"/>
    <property type="match status" value="1"/>
</dbReference>
<dbReference type="Pfam" id="PF25562">
    <property type="entry name" value="CNBH_CNNM2_C"/>
    <property type="match status" value="1"/>
</dbReference>
<proteinExistence type="inferred from homology"/>
<evidence type="ECO:0000259" key="16">
    <source>
        <dbReference type="PROSITE" id="PS51846"/>
    </source>
</evidence>
<dbReference type="SUPFAM" id="SSF54631">
    <property type="entry name" value="CBS-domain pair"/>
    <property type="match status" value="1"/>
</dbReference>
<dbReference type="InterPro" id="IPR046342">
    <property type="entry name" value="CBS_dom_sf"/>
</dbReference>
<evidence type="ECO:0000256" key="11">
    <source>
        <dbReference type="PROSITE-ProRule" id="PRU00703"/>
    </source>
</evidence>
<feature type="transmembrane region" description="Helical" evidence="13">
    <location>
        <begin position="182"/>
        <end position="206"/>
    </location>
</feature>
<feature type="domain" description="CNNM transmembrane" evidence="16">
    <location>
        <begin position="178"/>
        <end position="358"/>
    </location>
</feature>
<evidence type="ECO:0000313" key="18">
    <source>
        <dbReference type="Proteomes" id="UP000694520"/>
    </source>
</evidence>
<dbReference type="Pfam" id="PF25511">
    <property type="entry name" value="Ig_CNNM4_N"/>
    <property type="match status" value="1"/>
</dbReference>
<keyword evidence="7 12" id="KW-1133">Transmembrane helix</keyword>
<evidence type="ECO:0000256" key="10">
    <source>
        <dbReference type="ARBA" id="ARBA00023136"/>
    </source>
</evidence>
<keyword evidence="9 11" id="KW-0129">CBS domain</keyword>
<reference evidence="17" key="1">
    <citation type="submission" date="2019-05" db="EMBL/GenBank/DDBJ databases">
        <authorList>
            <person name="Zhang S."/>
            <person name="Liu J."/>
        </authorList>
    </citation>
    <scope>NUCLEOTIDE SEQUENCE [LARGE SCALE GENOMIC DNA]</scope>
</reference>
<evidence type="ECO:0000259" key="15">
    <source>
        <dbReference type="PROSITE" id="PS51371"/>
    </source>
</evidence>
<evidence type="ECO:0000256" key="14">
    <source>
        <dbReference type="SAM" id="SignalP"/>
    </source>
</evidence>
<dbReference type="Pfam" id="PF01595">
    <property type="entry name" value="CNNM"/>
    <property type="match status" value="1"/>
</dbReference>
<dbReference type="PROSITE" id="PS51371">
    <property type="entry name" value="CBS"/>
    <property type="match status" value="1"/>
</dbReference>
<dbReference type="InterPro" id="IPR002550">
    <property type="entry name" value="CNNM"/>
</dbReference>